<keyword evidence="2" id="KW-0808">Transferase</keyword>
<organism evidence="2 3">
    <name type="scientific">Thermoflexibacter ruber</name>
    <dbReference type="NCBI Taxonomy" id="1003"/>
    <lineage>
        <taxon>Bacteria</taxon>
        <taxon>Pseudomonadati</taxon>
        <taxon>Bacteroidota</taxon>
        <taxon>Cytophagia</taxon>
        <taxon>Cytophagales</taxon>
        <taxon>Thermoflexibacteraceae</taxon>
        <taxon>Thermoflexibacter</taxon>
    </lineage>
</organism>
<dbReference type="GO" id="GO:0016740">
    <property type="term" value="F:transferase activity"/>
    <property type="evidence" value="ECO:0007669"/>
    <property type="project" value="UniProtKB-KW"/>
</dbReference>
<gene>
    <name evidence="2" type="ORF">SAMN04488541_100673</name>
</gene>
<dbReference type="Gene3D" id="3.40.50.880">
    <property type="match status" value="1"/>
</dbReference>
<dbReference type="RefSeq" id="WP_091541017.1">
    <property type="nucleotide sequence ID" value="NZ_FONY01000006.1"/>
</dbReference>
<accession>A0A1I2D599</accession>
<reference evidence="2 3" key="1">
    <citation type="submission" date="2016-10" db="EMBL/GenBank/DDBJ databases">
        <authorList>
            <person name="de Groot N.N."/>
        </authorList>
    </citation>
    <scope>NUCLEOTIDE SEQUENCE [LARGE SCALE GENOMIC DNA]</scope>
    <source>
        <strain>GEY</strain>
        <strain evidence="3">DSM 9560</strain>
    </source>
</reference>
<dbReference type="STRING" id="1003.SAMN04488541_100673"/>
<evidence type="ECO:0000259" key="1">
    <source>
        <dbReference type="Pfam" id="PF00117"/>
    </source>
</evidence>
<dbReference type="Proteomes" id="UP000199513">
    <property type="component" value="Unassembled WGS sequence"/>
</dbReference>
<dbReference type="SUPFAM" id="SSF52317">
    <property type="entry name" value="Class I glutamine amidotransferase-like"/>
    <property type="match status" value="1"/>
</dbReference>
<feature type="domain" description="Glutamine amidotransferase" evidence="1">
    <location>
        <begin position="44"/>
        <end position="217"/>
    </location>
</feature>
<dbReference type="Pfam" id="PF00117">
    <property type="entry name" value="GATase"/>
    <property type="match status" value="1"/>
</dbReference>
<keyword evidence="3" id="KW-1185">Reference proteome</keyword>
<keyword evidence="2" id="KW-0315">Glutamine amidotransferase</keyword>
<protein>
    <submittedName>
        <fullName evidence="2">GMP synthase-Glutamine amidotransferase</fullName>
    </submittedName>
</protein>
<dbReference type="OrthoDB" id="639921at2"/>
<name>A0A1I2D599_9BACT</name>
<dbReference type="InterPro" id="IPR029062">
    <property type="entry name" value="Class_I_gatase-like"/>
</dbReference>
<evidence type="ECO:0000313" key="3">
    <source>
        <dbReference type="Proteomes" id="UP000199513"/>
    </source>
</evidence>
<dbReference type="AlphaFoldDB" id="A0A1I2D599"/>
<sequence length="281" mass="32865">MSENHIKVAVLDLYDNVPNQGMRCIKEIVEAHSGKTLDQTLSYHIYETRYKNELPHKDEYDIYISTGGPGSPYDGEGKAWERNYFDLIEDLWNHNQRNYEKKKYVFFICHSFQMMCRLFQLAEVTKRKSTSFGIFPVHKVNSGLEDAILGSLPEPYYAVDSRDWQVIQPNHHAINDLGAEIISIEKERPHVNLERAIMSIRLSDEFFGTQYHPEADPIGMTMYFQQEEKRKQIIENHGEEKYNNMIEHLNDPDKILMTYSTVIPNFLSNAIYALKGEEVLY</sequence>
<dbReference type="EMBL" id="FONY01000006">
    <property type="protein sequence ID" value="SFE75727.1"/>
    <property type="molecule type" value="Genomic_DNA"/>
</dbReference>
<proteinExistence type="predicted"/>
<dbReference type="InterPro" id="IPR017926">
    <property type="entry name" value="GATASE"/>
</dbReference>
<evidence type="ECO:0000313" key="2">
    <source>
        <dbReference type="EMBL" id="SFE75727.1"/>
    </source>
</evidence>